<accession>A0A3P5XXB8</accession>
<dbReference type="AlphaFoldDB" id="A0A3P5XXB8"/>
<organism evidence="1">
    <name type="scientific">Brassica campestris</name>
    <name type="common">Field mustard</name>
    <dbReference type="NCBI Taxonomy" id="3711"/>
    <lineage>
        <taxon>Eukaryota</taxon>
        <taxon>Viridiplantae</taxon>
        <taxon>Streptophyta</taxon>
        <taxon>Embryophyta</taxon>
        <taxon>Tracheophyta</taxon>
        <taxon>Spermatophyta</taxon>
        <taxon>Magnoliopsida</taxon>
        <taxon>eudicotyledons</taxon>
        <taxon>Gunneridae</taxon>
        <taxon>Pentapetalae</taxon>
        <taxon>rosids</taxon>
        <taxon>malvids</taxon>
        <taxon>Brassicales</taxon>
        <taxon>Brassicaceae</taxon>
        <taxon>Brassiceae</taxon>
        <taxon>Brassica</taxon>
    </lineage>
</organism>
<name>A0A3P5XXB8_BRACM</name>
<sequence length="48" mass="5568">MRLRLRAELFLALFAVREESIHSEERSNPFEEGILGVMRDVCKTDVFG</sequence>
<proteinExistence type="predicted"/>
<protein>
    <submittedName>
        <fullName evidence="1">Uncharacterized protein</fullName>
    </submittedName>
</protein>
<dbReference type="EMBL" id="LR031568">
    <property type="protein sequence ID" value="VDC59637.1"/>
    <property type="molecule type" value="Genomic_DNA"/>
</dbReference>
<gene>
    <name evidence="1" type="ORF">BRAA09T37248Z</name>
</gene>
<evidence type="ECO:0000313" key="1">
    <source>
        <dbReference type="EMBL" id="VDC59637.1"/>
    </source>
</evidence>
<reference evidence="1" key="1">
    <citation type="submission" date="2018-11" db="EMBL/GenBank/DDBJ databases">
        <authorList>
            <consortium name="Genoscope - CEA"/>
            <person name="William W."/>
        </authorList>
    </citation>
    <scope>NUCLEOTIDE SEQUENCE</scope>
</reference>